<evidence type="ECO:0000256" key="3">
    <source>
        <dbReference type="ARBA" id="ARBA00023098"/>
    </source>
</evidence>
<evidence type="ECO:0000313" key="4">
    <source>
        <dbReference type="EMBL" id="MBB1488518.1"/>
    </source>
</evidence>
<dbReference type="SUPFAM" id="SSF53474">
    <property type="entry name" value="alpha/beta-Hydrolases"/>
    <property type="match status" value="1"/>
</dbReference>
<evidence type="ECO:0000256" key="1">
    <source>
        <dbReference type="ARBA" id="ARBA00022801"/>
    </source>
</evidence>
<dbReference type="GO" id="GO:0016042">
    <property type="term" value="P:lipid catabolic process"/>
    <property type="evidence" value="ECO:0007669"/>
    <property type="project" value="UniProtKB-KW"/>
</dbReference>
<name>A0A839IUA0_9GAMM</name>
<accession>A0A839IUA0</accession>
<dbReference type="PIRSF" id="PIRSF031982">
    <property type="entry name" value="UCP031982_abhydr"/>
    <property type="match status" value="1"/>
</dbReference>
<gene>
    <name evidence="4" type="ORF">H4O21_18090</name>
</gene>
<dbReference type="PANTHER" id="PTHR10272">
    <property type="entry name" value="PLATELET-ACTIVATING FACTOR ACETYLHYDROLASE"/>
    <property type="match status" value="1"/>
</dbReference>
<evidence type="ECO:0000313" key="5">
    <source>
        <dbReference type="Proteomes" id="UP000565262"/>
    </source>
</evidence>
<comment type="caution">
    <text evidence="4">The sequence shown here is derived from an EMBL/GenBank/DDBJ whole genome shotgun (WGS) entry which is preliminary data.</text>
</comment>
<dbReference type="AlphaFoldDB" id="A0A839IUA0"/>
<dbReference type="EMBL" id="JACJFM010000029">
    <property type="protein sequence ID" value="MBB1488518.1"/>
    <property type="molecule type" value="Genomic_DNA"/>
</dbReference>
<keyword evidence="2" id="KW-0442">Lipid degradation</keyword>
<protein>
    <submittedName>
        <fullName evidence="4">Alpha/beta hydrolase</fullName>
    </submittedName>
</protein>
<reference evidence="4 5" key="1">
    <citation type="submission" date="2020-08" db="EMBL/GenBank/DDBJ databases">
        <title>Oceanospirillum sp. nov. isolated from marine sediment.</title>
        <authorList>
            <person name="Ji X."/>
        </authorList>
    </citation>
    <scope>NUCLEOTIDE SEQUENCE [LARGE SCALE GENOMIC DNA]</scope>
    <source>
        <strain evidence="4 5">D5</strain>
    </source>
</reference>
<evidence type="ECO:0000256" key="2">
    <source>
        <dbReference type="ARBA" id="ARBA00022963"/>
    </source>
</evidence>
<dbReference type="InterPro" id="IPR016986">
    <property type="entry name" value="UCP031982_abhydr"/>
</dbReference>
<dbReference type="InterPro" id="IPR029058">
    <property type="entry name" value="AB_hydrolase_fold"/>
</dbReference>
<keyword evidence="1 4" id="KW-0378">Hydrolase</keyword>
<dbReference type="GO" id="GO:0003847">
    <property type="term" value="F:1-alkyl-2-acetylglycerophosphocholine esterase activity"/>
    <property type="evidence" value="ECO:0007669"/>
    <property type="project" value="TreeGrafter"/>
</dbReference>
<keyword evidence="5" id="KW-1185">Reference proteome</keyword>
<dbReference type="Pfam" id="PF03403">
    <property type="entry name" value="PAF-AH_p_II"/>
    <property type="match status" value="1"/>
</dbReference>
<dbReference type="Gene3D" id="3.40.50.1820">
    <property type="entry name" value="alpha/beta hydrolase"/>
    <property type="match status" value="1"/>
</dbReference>
<sequence length="324" mass="35314">MLMISARSEAGYFNAAMKRIMVENKDQPVPVLLFYPSEQAEMSIDIGPYNIQVAPDADISPGKFPLVLISHGSGGGPLGHRSIALHLARQGYVVAAVMHPQNNFMDNSAEGTDLNWQQRPEHLRVVMDHLYGNSAISSSLKPDTVAVIGHSAGGYTALSVAGGEADLNRLTGLCDQHPEDNAVFCQKKPGDLSAPAFKERAVIPGVPDKRIKALILMAPVGIVFQNEGALNKLNVPVLLMLSEHDELLPEGFHAGIIKDNWPQGESIRYERVSGAGHYAFISPLPDMLRAKIADVAYDPDGFDRVVFHQNLPARCDSFLKKYLK</sequence>
<dbReference type="PANTHER" id="PTHR10272:SF0">
    <property type="entry name" value="PLATELET-ACTIVATING FACTOR ACETYLHYDROLASE"/>
    <property type="match status" value="1"/>
</dbReference>
<dbReference type="RefSeq" id="WP_182810285.1">
    <property type="nucleotide sequence ID" value="NZ_JACJFM010000029.1"/>
</dbReference>
<proteinExistence type="predicted"/>
<organism evidence="4 5">
    <name type="scientific">Oceanospirillum sediminis</name>
    <dbReference type="NCBI Taxonomy" id="2760088"/>
    <lineage>
        <taxon>Bacteria</taxon>
        <taxon>Pseudomonadati</taxon>
        <taxon>Pseudomonadota</taxon>
        <taxon>Gammaproteobacteria</taxon>
        <taxon>Oceanospirillales</taxon>
        <taxon>Oceanospirillaceae</taxon>
        <taxon>Oceanospirillum</taxon>
    </lineage>
</organism>
<dbReference type="Proteomes" id="UP000565262">
    <property type="component" value="Unassembled WGS sequence"/>
</dbReference>
<keyword evidence="3" id="KW-0443">Lipid metabolism</keyword>